<dbReference type="PANTHER" id="PTHR11043">
    <property type="entry name" value="ZETA-COAT PROTEIN"/>
    <property type="match status" value="1"/>
</dbReference>
<evidence type="ECO:0000256" key="9">
    <source>
        <dbReference type="ARBA" id="ARBA00023034"/>
    </source>
</evidence>
<keyword evidence="16" id="KW-1185">Reference proteome</keyword>
<dbReference type="EMBL" id="GL883029">
    <property type="protein sequence ID" value="EGG13371.1"/>
    <property type="molecule type" value="Genomic_DNA"/>
</dbReference>
<dbReference type="FunFam" id="3.30.450.60:FF:000013">
    <property type="entry name" value="Coatomer subunit zeta"/>
    <property type="match status" value="1"/>
</dbReference>
<comment type="similarity">
    <text evidence="3">Belongs to the adaptor complexes small subunit family.</text>
</comment>
<evidence type="ECO:0000259" key="14">
    <source>
        <dbReference type="Pfam" id="PF01217"/>
    </source>
</evidence>
<evidence type="ECO:0000256" key="8">
    <source>
        <dbReference type="ARBA" id="ARBA00022927"/>
    </source>
</evidence>
<evidence type="ECO:0000256" key="10">
    <source>
        <dbReference type="ARBA" id="ARBA00023136"/>
    </source>
</evidence>
<dbReference type="OrthoDB" id="10249988at2759"/>
<evidence type="ECO:0000256" key="3">
    <source>
        <dbReference type="ARBA" id="ARBA00006972"/>
    </source>
</evidence>
<dbReference type="InterPro" id="IPR022775">
    <property type="entry name" value="AP_mu_sigma_su"/>
</dbReference>
<evidence type="ECO:0000256" key="11">
    <source>
        <dbReference type="ARBA" id="ARBA00023329"/>
    </source>
</evidence>
<accession>F4QF12</accession>
<reference evidence="16" key="1">
    <citation type="journal article" date="2011" name="Genome Res.">
        <title>Phylogeny-wide analysis of social amoeba genomes highlights ancient origins for complex intercellular communication.</title>
        <authorList>
            <person name="Heidel A.J."/>
            <person name="Lawal H.M."/>
            <person name="Felder M."/>
            <person name="Schilde C."/>
            <person name="Helps N.R."/>
            <person name="Tunggal B."/>
            <person name="Rivero F."/>
            <person name="John U."/>
            <person name="Schleicher M."/>
            <person name="Eichinger L."/>
            <person name="Platzer M."/>
            <person name="Noegel A.A."/>
            <person name="Schaap P."/>
            <person name="Gloeckner G."/>
        </authorList>
    </citation>
    <scope>NUCLEOTIDE SEQUENCE [LARGE SCALE GENOMIC DNA]</scope>
    <source>
        <strain evidence="16">SH3</strain>
    </source>
</reference>
<dbReference type="SUPFAM" id="SSF64356">
    <property type="entry name" value="SNARE-like"/>
    <property type="match status" value="1"/>
</dbReference>
<dbReference type="GO" id="GO:0006891">
    <property type="term" value="P:intra-Golgi vesicle-mediated transport"/>
    <property type="evidence" value="ECO:0007669"/>
    <property type="project" value="TreeGrafter"/>
</dbReference>
<organism evidence="15 16">
    <name type="scientific">Cavenderia fasciculata</name>
    <name type="common">Slime mold</name>
    <name type="synonym">Dictyostelium fasciculatum</name>
    <dbReference type="NCBI Taxonomy" id="261658"/>
    <lineage>
        <taxon>Eukaryota</taxon>
        <taxon>Amoebozoa</taxon>
        <taxon>Evosea</taxon>
        <taxon>Eumycetozoa</taxon>
        <taxon>Dictyostelia</taxon>
        <taxon>Acytosteliales</taxon>
        <taxon>Cavenderiaceae</taxon>
        <taxon>Cavenderia</taxon>
    </lineage>
</organism>
<evidence type="ECO:0000256" key="7">
    <source>
        <dbReference type="ARBA" id="ARBA00022892"/>
    </source>
</evidence>
<dbReference type="OMA" id="NELMLHS"/>
<keyword evidence="11" id="KW-0968">Cytoplasmic vesicle</keyword>
<dbReference type="GO" id="GO:0000139">
    <property type="term" value="C:Golgi membrane"/>
    <property type="evidence" value="ECO:0007669"/>
    <property type="project" value="UniProtKB-SubCell"/>
</dbReference>
<evidence type="ECO:0000313" key="15">
    <source>
        <dbReference type="EMBL" id="EGG13371.1"/>
    </source>
</evidence>
<evidence type="ECO:0000256" key="2">
    <source>
        <dbReference type="ARBA" id="ARBA00004347"/>
    </source>
</evidence>
<evidence type="ECO:0000256" key="4">
    <source>
        <dbReference type="ARBA" id="ARBA00011775"/>
    </source>
</evidence>
<keyword evidence="8" id="KW-0653">Protein transport</keyword>
<dbReference type="Pfam" id="PF01217">
    <property type="entry name" value="Clat_adaptor_s"/>
    <property type="match status" value="1"/>
</dbReference>
<keyword evidence="10" id="KW-0472">Membrane</keyword>
<name>F4QF12_CACFS</name>
<dbReference type="InterPro" id="IPR039652">
    <property type="entry name" value="Coatomer_zeta"/>
</dbReference>
<dbReference type="InterPro" id="IPR011012">
    <property type="entry name" value="Longin-like_dom_sf"/>
</dbReference>
<evidence type="ECO:0000256" key="1">
    <source>
        <dbReference type="ARBA" id="ARBA00004255"/>
    </source>
</evidence>
<proteinExistence type="inferred from homology"/>
<comment type="subcellular location">
    <subcellularLocation>
        <location evidence="2">Cytoplasmic vesicle</location>
        <location evidence="2">COPI-coated vesicle membrane</location>
        <topology evidence="2">Peripheral membrane protein</topology>
        <orientation evidence="2">Cytoplasmic side</orientation>
    </subcellularLocation>
    <subcellularLocation>
        <location evidence="1">Golgi apparatus membrane</location>
        <topology evidence="1">Peripheral membrane protein</topology>
        <orientation evidence="1">Cytoplasmic side</orientation>
    </subcellularLocation>
</comment>
<dbReference type="GO" id="GO:0006890">
    <property type="term" value="P:retrograde vesicle-mediated transport, Golgi to endoplasmic reticulum"/>
    <property type="evidence" value="ECO:0007669"/>
    <property type="project" value="InterPro"/>
</dbReference>
<dbReference type="KEGG" id="dfa:DFA_11132"/>
<dbReference type="AlphaFoldDB" id="F4QF12"/>
<comment type="subunit">
    <text evidence="4">Oligomeric complex that consists of at least the alpha, beta, beta', gamma, delta, epsilon and zeta subunits.</text>
</comment>
<evidence type="ECO:0000256" key="6">
    <source>
        <dbReference type="ARBA" id="ARBA00022490"/>
    </source>
</evidence>
<dbReference type="Gene3D" id="3.30.450.60">
    <property type="match status" value="1"/>
</dbReference>
<dbReference type="RefSeq" id="XP_004350075.1">
    <property type="nucleotide sequence ID" value="XM_004350025.1"/>
</dbReference>
<keyword evidence="6" id="KW-0963">Cytoplasm</keyword>
<dbReference type="Proteomes" id="UP000007797">
    <property type="component" value="Unassembled WGS sequence"/>
</dbReference>
<keyword evidence="5" id="KW-0813">Transport</keyword>
<protein>
    <recommendedName>
        <fullName evidence="13">Zeta-coat protein</fullName>
    </recommendedName>
</protein>
<dbReference type="CDD" id="cd14829">
    <property type="entry name" value="Zeta-COP"/>
    <property type="match status" value="1"/>
</dbReference>
<evidence type="ECO:0000256" key="12">
    <source>
        <dbReference type="ARBA" id="ARBA00045555"/>
    </source>
</evidence>
<dbReference type="GO" id="GO:0006886">
    <property type="term" value="P:intracellular protein transport"/>
    <property type="evidence" value="ECO:0007669"/>
    <property type="project" value="TreeGrafter"/>
</dbReference>
<keyword evidence="9" id="KW-0333">Golgi apparatus</keyword>
<dbReference type="STRING" id="1054147.F4QF12"/>
<evidence type="ECO:0000256" key="13">
    <source>
        <dbReference type="ARBA" id="ARBA00075766"/>
    </source>
</evidence>
<dbReference type="GO" id="GO:0030126">
    <property type="term" value="C:COPI vesicle coat"/>
    <property type="evidence" value="ECO:0007669"/>
    <property type="project" value="InterPro"/>
</dbReference>
<evidence type="ECO:0000256" key="5">
    <source>
        <dbReference type="ARBA" id="ARBA00022448"/>
    </source>
</evidence>
<sequence length="175" mass="19759">MASYIYLVKFFFILDNKGSRVVAKYYDDSEFDTTVKQKAFEKRVFDKTAKVNGEISILDSFTIVYRTYSNVTIYMVADNEQNEVALLNVLNTYTDTLHTILDSNINKRNLLEGVNFTLLALDEILDDGIVLESDSTIISDRVGIKIDGGDDLDSLDQSLGQVMASAREQLVNFLK</sequence>
<comment type="function">
    <text evidence="12">The coatomer is a cytosolic protein complex that binds to dilysine motifs and reversibly associates with Golgi non-clathrin-coated vesicles, which further mediate biosynthetic protein transport from the ER, via the Golgi up to the trans Golgi network. Coatomer complex is required for budding from Golgi membranes, and is essential for the retrograde Golgi-to-ER transport of dilysine-tagged proteins. The zeta subunit may be involved in regulating the coat assembly and, hence, the rate of biosynthetic protein transport due to its association-dissociation properties with the coatomer complex.</text>
</comment>
<dbReference type="GeneID" id="14866214"/>
<feature type="domain" description="AP complex mu/sigma subunit" evidence="14">
    <location>
        <begin position="8"/>
        <end position="142"/>
    </location>
</feature>
<evidence type="ECO:0000313" key="16">
    <source>
        <dbReference type="Proteomes" id="UP000007797"/>
    </source>
</evidence>
<keyword evidence="7" id="KW-0931">ER-Golgi transport</keyword>
<gene>
    <name evidence="15" type="primary">copZ1</name>
    <name evidence="15" type="ORF">DFA_11132</name>
</gene>
<dbReference type="PANTHER" id="PTHR11043:SF3">
    <property type="entry name" value="COATOMER SUBUNIT ZETA-A-RELATED"/>
    <property type="match status" value="1"/>
</dbReference>